<dbReference type="AlphaFoldDB" id="A0A0B7BYU4"/>
<accession>A0A0B7BYU4</accession>
<reference evidence="1" key="1">
    <citation type="submission" date="2014-12" db="EMBL/GenBank/DDBJ databases">
        <title>Insight into the proteome of Arion vulgaris.</title>
        <authorList>
            <person name="Aradska J."/>
            <person name="Bulat T."/>
            <person name="Smidak R."/>
            <person name="Sarate P."/>
            <person name="Gangsoo J."/>
            <person name="Sialana F."/>
            <person name="Bilban M."/>
            <person name="Lubec G."/>
        </authorList>
    </citation>
    <scope>NUCLEOTIDE SEQUENCE</scope>
    <source>
        <tissue evidence="1">Skin</tissue>
    </source>
</reference>
<proteinExistence type="predicted"/>
<organism evidence="1">
    <name type="scientific">Arion vulgaris</name>
    <dbReference type="NCBI Taxonomy" id="1028688"/>
    <lineage>
        <taxon>Eukaryota</taxon>
        <taxon>Metazoa</taxon>
        <taxon>Spiralia</taxon>
        <taxon>Lophotrochozoa</taxon>
        <taxon>Mollusca</taxon>
        <taxon>Gastropoda</taxon>
        <taxon>Heterobranchia</taxon>
        <taxon>Euthyneura</taxon>
        <taxon>Panpulmonata</taxon>
        <taxon>Eupulmonata</taxon>
        <taxon>Stylommatophora</taxon>
        <taxon>Helicina</taxon>
        <taxon>Arionoidea</taxon>
        <taxon>Arionidae</taxon>
        <taxon>Arion</taxon>
    </lineage>
</organism>
<name>A0A0B7BYU4_9EUPU</name>
<gene>
    <name evidence="1" type="primary">ORF215521</name>
</gene>
<sequence length="92" mass="10430">MGDKYDEDVYENPYFLKLMSDHPEYLEKTVALKGILCVPKYSIASSWTPLLEDIEDHVLLPTKDIVDDADDFITVSNKIVHISDGKLVTKEG</sequence>
<dbReference type="EMBL" id="HACG01050485">
    <property type="protein sequence ID" value="CEK97350.1"/>
    <property type="molecule type" value="Transcribed_RNA"/>
</dbReference>
<protein>
    <submittedName>
        <fullName evidence="1">Uncharacterized protein</fullName>
    </submittedName>
</protein>
<evidence type="ECO:0000313" key="1">
    <source>
        <dbReference type="EMBL" id="CEK97350.1"/>
    </source>
</evidence>
<feature type="non-terminal residue" evidence="1">
    <location>
        <position position="92"/>
    </location>
</feature>